<dbReference type="EMBL" id="QRAS01000001">
    <property type="protein sequence ID" value="RDL12108.1"/>
    <property type="molecule type" value="Genomic_DNA"/>
</dbReference>
<proteinExistence type="predicted"/>
<dbReference type="InterPro" id="IPR000182">
    <property type="entry name" value="GNAT_dom"/>
</dbReference>
<dbReference type="Pfam" id="PF00583">
    <property type="entry name" value="Acetyltransf_1"/>
    <property type="match status" value="1"/>
</dbReference>
<dbReference type="GO" id="GO:0016747">
    <property type="term" value="F:acyltransferase activity, transferring groups other than amino-acyl groups"/>
    <property type="evidence" value="ECO:0007669"/>
    <property type="project" value="InterPro"/>
</dbReference>
<dbReference type="PROSITE" id="PS51186">
    <property type="entry name" value="GNAT"/>
    <property type="match status" value="1"/>
</dbReference>
<reference evidence="1 2" key="1">
    <citation type="submission" date="2018-07" db="EMBL/GenBank/DDBJ databases">
        <title>Genomic Encyclopedia of Type Strains, Phase III (KMG-III): the genomes of soil and plant-associated and newly described type strains.</title>
        <authorList>
            <person name="Whitman W."/>
        </authorList>
    </citation>
    <scope>NUCLEOTIDE SEQUENCE [LARGE SCALE GENOMIC DNA]</scope>
    <source>
        <strain evidence="1 2">CECT 7031</strain>
    </source>
</reference>
<dbReference type="AlphaFoldDB" id="A0A288Q9H5"/>
<dbReference type="KEGG" id="wso:WSWS_00908"/>
<evidence type="ECO:0000313" key="2">
    <source>
        <dbReference type="Proteomes" id="UP000254912"/>
    </source>
</evidence>
<dbReference type="InterPro" id="IPR016181">
    <property type="entry name" value="Acyl_CoA_acyltransferase"/>
</dbReference>
<protein>
    <submittedName>
        <fullName evidence="1">Acetyltransferase (GNAT) family protein</fullName>
    </submittedName>
</protein>
<dbReference type="Proteomes" id="UP000254912">
    <property type="component" value="Unassembled WGS sequence"/>
</dbReference>
<dbReference type="RefSeq" id="WP_070230160.1">
    <property type="nucleotide sequence ID" value="NZ_BJYO01000002.1"/>
</dbReference>
<dbReference type="GeneID" id="94546105"/>
<gene>
    <name evidence="1" type="ORF">DFP99_0537</name>
</gene>
<keyword evidence="1" id="KW-0808">Transferase</keyword>
<dbReference type="CDD" id="cd04301">
    <property type="entry name" value="NAT_SF"/>
    <property type="match status" value="1"/>
</dbReference>
<organism evidence="1 2">
    <name type="scientific">Weissella soli</name>
    <dbReference type="NCBI Taxonomy" id="155866"/>
    <lineage>
        <taxon>Bacteria</taxon>
        <taxon>Bacillati</taxon>
        <taxon>Bacillota</taxon>
        <taxon>Bacilli</taxon>
        <taxon>Lactobacillales</taxon>
        <taxon>Lactobacillaceae</taxon>
        <taxon>Weissella</taxon>
    </lineage>
</organism>
<evidence type="ECO:0000313" key="1">
    <source>
        <dbReference type="EMBL" id="RDL12108.1"/>
    </source>
</evidence>
<accession>A0A288Q9H5</accession>
<keyword evidence="2" id="KW-1185">Reference proteome</keyword>
<name>A0A288Q9H5_9LACO</name>
<dbReference type="Gene3D" id="3.40.630.30">
    <property type="match status" value="1"/>
</dbReference>
<dbReference type="SUPFAM" id="SSF55729">
    <property type="entry name" value="Acyl-CoA N-acyltransferases (Nat)"/>
    <property type="match status" value="1"/>
</dbReference>
<comment type="caution">
    <text evidence="1">The sequence shown here is derived from an EMBL/GenBank/DDBJ whole genome shotgun (WGS) entry which is preliminary data.</text>
</comment>
<sequence>MTTLIEQLDLGEHIELREMTPDQKIEVKVALMGAADYFNEFEGGVNLSDAAVTHLFANHLLGIYANGAIIGLVSLAEPTVSSWYIDTFFVIEQWREQKVATKVITALKNVGHDRAIEQLELQVIQPNVTAHMFLFKQGFKMQRVVPEWQNQAGEIYPLDIMALTIE</sequence>